<reference evidence="1" key="1">
    <citation type="submission" date="2022-12" db="EMBL/GenBank/DDBJ databases">
        <authorList>
            <person name="Petersen C."/>
        </authorList>
    </citation>
    <scope>NUCLEOTIDE SEQUENCE</scope>
    <source>
        <strain evidence="1">IBT 15544</strain>
    </source>
</reference>
<reference evidence="1" key="2">
    <citation type="journal article" date="2023" name="IMA Fungus">
        <title>Comparative genomic study of the Penicillium genus elucidates a diverse pangenome and 15 lateral gene transfer events.</title>
        <authorList>
            <person name="Petersen C."/>
            <person name="Sorensen T."/>
            <person name="Nielsen M.R."/>
            <person name="Sondergaard T.E."/>
            <person name="Sorensen J.L."/>
            <person name="Fitzpatrick D.A."/>
            <person name="Frisvad J.C."/>
            <person name="Nielsen K.L."/>
        </authorList>
    </citation>
    <scope>NUCLEOTIDE SEQUENCE</scope>
    <source>
        <strain evidence="1">IBT 15544</strain>
    </source>
</reference>
<protein>
    <submittedName>
        <fullName evidence="1">Uncharacterized protein</fullName>
    </submittedName>
</protein>
<dbReference type="AlphaFoldDB" id="A0A9W9J5W4"/>
<evidence type="ECO:0000313" key="2">
    <source>
        <dbReference type="Proteomes" id="UP001150904"/>
    </source>
</evidence>
<keyword evidence="2" id="KW-1185">Reference proteome</keyword>
<gene>
    <name evidence="1" type="ORF">N7498_009324</name>
</gene>
<sequence>MSLCQSTHVEGFDIKERVRSLDFVTRREDSEPHSFESSRAHLYSGIEIMQEILSIIQRGESLRRHQSTSPFELHASTLNAMISSTLNSSGPRPVEQDNTATPSSFTPTWIQAIIAAQDGQLRRSEDGKYLCSVKGRLVEISETDSQLVLHFIHETLPRDQDVQKEIETHSAILEDLTQYVGCFVEGMQSLCPFAYATF</sequence>
<evidence type="ECO:0000313" key="1">
    <source>
        <dbReference type="EMBL" id="KAJ5190339.1"/>
    </source>
</evidence>
<dbReference type="EMBL" id="JAPQKR010000016">
    <property type="protein sequence ID" value="KAJ5190339.1"/>
    <property type="molecule type" value="Genomic_DNA"/>
</dbReference>
<name>A0A9W9J5W4_9EURO</name>
<organism evidence="1 2">
    <name type="scientific">Penicillium cinerascens</name>
    <dbReference type="NCBI Taxonomy" id="70096"/>
    <lineage>
        <taxon>Eukaryota</taxon>
        <taxon>Fungi</taxon>
        <taxon>Dikarya</taxon>
        <taxon>Ascomycota</taxon>
        <taxon>Pezizomycotina</taxon>
        <taxon>Eurotiomycetes</taxon>
        <taxon>Eurotiomycetidae</taxon>
        <taxon>Eurotiales</taxon>
        <taxon>Aspergillaceae</taxon>
        <taxon>Penicillium</taxon>
    </lineage>
</organism>
<dbReference type="RefSeq" id="XP_058303279.1">
    <property type="nucleotide sequence ID" value="XM_058456380.1"/>
</dbReference>
<dbReference type="GeneID" id="83183681"/>
<comment type="caution">
    <text evidence="1">The sequence shown here is derived from an EMBL/GenBank/DDBJ whole genome shotgun (WGS) entry which is preliminary data.</text>
</comment>
<proteinExistence type="predicted"/>
<accession>A0A9W9J5W4</accession>
<dbReference type="Proteomes" id="UP001150904">
    <property type="component" value="Unassembled WGS sequence"/>
</dbReference>